<keyword evidence="2" id="KW-1133">Transmembrane helix</keyword>
<keyword evidence="2" id="KW-0472">Membrane</keyword>
<keyword evidence="2" id="KW-0812">Transmembrane</keyword>
<dbReference type="EMBL" id="JASCZI010242111">
    <property type="protein sequence ID" value="MED6209642.1"/>
    <property type="molecule type" value="Genomic_DNA"/>
</dbReference>
<feature type="coiled-coil region" evidence="1">
    <location>
        <begin position="71"/>
        <end position="112"/>
    </location>
</feature>
<evidence type="ECO:0000313" key="4">
    <source>
        <dbReference type="Proteomes" id="UP001341840"/>
    </source>
</evidence>
<evidence type="ECO:0000256" key="2">
    <source>
        <dbReference type="SAM" id="Phobius"/>
    </source>
</evidence>
<protein>
    <recommendedName>
        <fullName evidence="5">Zinc finger GRF-type domain-containing protein</fullName>
    </recommendedName>
</protein>
<name>A0ABU6YGW5_9FABA</name>
<organism evidence="3 4">
    <name type="scientific">Stylosanthes scabra</name>
    <dbReference type="NCBI Taxonomy" id="79078"/>
    <lineage>
        <taxon>Eukaryota</taxon>
        <taxon>Viridiplantae</taxon>
        <taxon>Streptophyta</taxon>
        <taxon>Embryophyta</taxon>
        <taxon>Tracheophyta</taxon>
        <taxon>Spermatophyta</taxon>
        <taxon>Magnoliopsida</taxon>
        <taxon>eudicotyledons</taxon>
        <taxon>Gunneridae</taxon>
        <taxon>Pentapetalae</taxon>
        <taxon>rosids</taxon>
        <taxon>fabids</taxon>
        <taxon>Fabales</taxon>
        <taxon>Fabaceae</taxon>
        <taxon>Papilionoideae</taxon>
        <taxon>50 kb inversion clade</taxon>
        <taxon>dalbergioids sensu lato</taxon>
        <taxon>Dalbergieae</taxon>
        <taxon>Pterocarpus clade</taxon>
        <taxon>Stylosanthes</taxon>
    </lineage>
</organism>
<keyword evidence="1" id="KW-0175">Coiled coil</keyword>
<dbReference type="Proteomes" id="UP001341840">
    <property type="component" value="Unassembled WGS sequence"/>
</dbReference>
<keyword evidence="4" id="KW-1185">Reference proteome</keyword>
<evidence type="ECO:0008006" key="5">
    <source>
        <dbReference type="Google" id="ProtNLM"/>
    </source>
</evidence>
<reference evidence="3 4" key="1">
    <citation type="journal article" date="2023" name="Plants (Basel)">
        <title>Bridging the Gap: Combining Genomics and Transcriptomics Approaches to Understand Stylosanthes scabra, an Orphan Legume from the Brazilian Caatinga.</title>
        <authorList>
            <person name="Ferreira-Neto J.R.C."/>
            <person name="da Silva M.D."/>
            <person name="Binneck E."/>
            <person name="de Melo N.F."/>
            <person name="da Silva R.H."/>
            <person name="de Melo A.L.T.M."/>
            <person name="Pandolfi V."/>
            <person name="Bustamante F.O."/>
            <person name="Brasileiro-Vidal A.C."/>
            <person name="Benko-Iseppon A.M."/>
        </authorList>
    </citation>
    <scope>NUCLEOTIDE SEQUENCE [LARGE SCALE GENOMIC DNA]</scope>
    <source>
        <tissue evidence="3">Leaves</tissue>
    </source>
</reference>
<evidence type="ECO:0000256" key="1">
    <source>
        <dbReference type="SAM" id="Coils"/>
    </source>
</evidence>
<proteinExistence type="predicted"/>
<accession>A0ABU6YGW5</accession>
<evidence type="ECO:0000313" key="3">
    <source>
        <dbReference type="EMBL" id="MED6209642.1"/>
    </source>
</evidence>
<comment type="caution">
    <text evidence="3">The sequence shown here is derived from an EMBL/GenBank/DDBJ whole genome shotgun (WGS) entry which is preliminary data.</text>
</comment>
<gene>
    <name evidence="3" type="ORF">PIB30_056682</name>
</gene>
<feature type="transmembrane region" description="Helical" evidence="2">
    <location>
        <begin position="140"/>
        <end position="157"/>
    </location>
</feature>
<sequence length="167" mass="18704">MGESDKTNKLLALDVISERAGHFWDIEMIKSQKKGKKQWHFYGCTAYGGPNSCTFFEWFDPKPPKRFADVIQNLLEANESLSNDNHNMMKMNSELRMALRETTKKADELADDVDGMVAANVVLGEDLTTCVISQRRLRSALVAVLSVLIACVLLRVVNNWVVPVGSV</sequence>